<dbReference type="EMBL" id="CP002541">
    <property type="protein sequence ID" value="ADY12913.1"/>
    <property type="molecule type" value="Genomic_DNA"/>
</dbReference>
<dbReference type="GO" id="GO:0003700">
    <property type="term" value="F:DNA-binding transcription factor activity"/>
    <property type="evidence" value="ECO:0007669"/>
    <property type="project" value="InterPro"/>
</dbReference>
<proteinExistence type="inferred from homology"/>
<evidence type="ECO:0000256" key="4">
    <source>
        <dbReference type="ARBA" id="ARBA00023163"/>
    </source>
</evidence>
<dbReference type="GO" id="GO:0000976">
    <property type="term" value="F:transcription cis-regulatory region binding"/>
    <property type="evidence" value="ECO:0007669"/>
    <property type="project" value="TreeGrafter"/>
</dbReference>
<organism evidence="6 7">
    <name type="scientific">Sphaerochaeta globosa (strain ATCC BAA-1886 / DSM 22777 / Buddy)</name>
    <name type="common">Spirochaeta sp. (strain Buddy)</name>
    <dbReference type="NCBI Taxonomy" id="158189"/>
    <lineage>
        <taxon>Bacteria</taxon>
        <taxon>Pseudomonadati</taxon>
        <taxon>Spirochaetota</taxon>
        <taxon>Spirochaetia</taxon>
        <taxon>Spirochaetales</taxon>
        <taxon>Sphaerochaetaceae</taxon>
        <taxon>Sphaerochaeta</taxon>
    </lineage>
</organism>
<dbReference type="STRING" id="158189.SpiBuddy_1088"/>
<gene>
    <name evidence="6" type="ordered locus">SpiBuddy_1088</name>
</gene>
<feature type="domain" description="HTH lysR-type" evidence="5">
    <location>
        <begin position="1"/>
        <end position="57"/>
    </location>
</feature>
<dbReference type="SUPFAM" id="SSF46785">
    <property type="entry name" value="Winged helix' DNA-binding domain"/>
    <property type="match status" value="1"/>
</dbReference>
<dbReference type="Pfam" id="PF03466">
    <property type="entry name" value="LysR_substrate"/>
    <property type="match status" value="1"/>
</dbReference>
<evidence type="ECO:0000256" key="1">
    <source>
        <dbReference type="ARBA" id="ARBA00009437"/>
    </source>
</evidence>
<comment type="similarity">
    <text evidence="1">Belongs to the LysR transcriptional regulatory family.</text>
</comment>
<sequence>METRLRTFLSLCKTMNYRETASLVNLTQPAVTKQIQSLQEEYNVKLFNYTGRTLTLTEQGLLLKHYAESHYYNETELLRLLCRTEKRVLRLGATKSIGDSVLDAYLKRYLQDESQNLSLIVENTTNLFSLLEASALDFIVVEGLFQKENYDFRLLRRERFVGLCSSSHPFAGKSIRFEELRDHNLLLREQGSGTRNIFEQELQSHGYNLSIFSRVTEISSFQPLKKLVSQGLGISFVYQSIAQVDENLAQFTVEGMVEEHEFTIVWLKNTTALHYVDAFFQKQENDNQ</sequence>
<dbReference type="PROSITE" id="PS50931">
    <property type="entry name" value="HTH_LYSR"/>
    <property type="match status" value="1"/>
</dbReference>
<dbReference type="PANTHER" id="PTHR30126:SF40">
    <property type="entry name" value="HTH-TYPE TRANSCRIPTIONAL REGULATOR GLTR"/>
    <property type="match status" value="1"/>
</dbReference>
<dbReference type="CDD" id="cd05466">
    <property type="entry name" value="PBP2_LTTR_substrate"/>
    <property type="match status" value="1"/>
</dbReference>
<dbReference type="SUPFAM" id="SSF53850">
    <property type="entry name" value="Periplasmic binding protein-like II"/>
    <property type="match status" value="1"/>
</dbReference>
<keyword evidence="4" id="KW-0804">Transcription</keyword>
<dbReference type="Gene3D" id="3.40.190.290">
    <property type="match status" value="1"/>
</dbReference>
<evidence type="ECO:0000313" key="7">
    <source>
        <dbReference type="Proteomes" id="UP000008466"/>
    </source>
</evidence>
<reference evidence="7" key="1">
    <citation type="submission" date="2011-02" db="EMBL/GenBank/DDBJ databases">
        <title>Complete sequence of Spirochaeta sp. Buddy.</title>
        <authorList>
            <person name="Lucas S."/>
            <person name="Copeland A."/>
            <person name="Lapidus A."/>
            <person name="Cheng J.-F."/>
            <person name="Goodwin L."/>
            <person name="Pitluck S."/>
            <person name="Zeytun A."/>
            <person name="Detter J.C."/>
            <person name="Han C."/>
            <person name="Tapia R."/>
            <person name="Land M."/>
            <person name="Hauser L."/>
            <person name="Kyrpides N."/>
            <person name="Ivanova N."/>
            <person name="Mikhailova N."/>
            <person name="Pagani I."/>
            <person name="Ritalahti K.M."/>
            <person name="Loeffler F.E."/>
            <person name="Woyke T."/>
        </authorList>
    </citation>
    <scope>NUCLEOTIDE SEQUENCE [LARGE SCALE GENOMIC DNA]</scope>
    <source>
        <strain evidence="7">ATCC BAA-1886 / DSM 22777 / Buddy</strain>
    </source>
</reference>
<keyword evidence="2" id="KW-0805">Transcription regulation</keyword>
<dbReference type="InterPro" id="IPR000847">
    <property type="entry name" value="LysR_HTH_N"/>
</dbReference>
<accession>F0RVC1</accession>
<evidence type="ECO:0000256" key="2">
    <source>
        <dbReference type="ARBA" id="ARBA00023015"/>
    </source>
</evidence>
<name>F0RVC1_SPHGB</name>
<dbReference type="InterPro" id="IPR005119">
    <property type="entry name" value="LysR_subst-bd"/>
</dbReference>
<dbReference type="AlphaFoldDB" id="F0RVC1"/>
<protein>
    <submittedName>
        <fullName evidence="6">Transcriptional regulator, LysR family</fullName>
    </submittedName>
</protein>
<keyword evidence="3" id="KW-0238">DNA-binding</keyword>
<dbReference type="eggNOG" id="COG0583">
    <property type="taxonomic scope" value="Bacteria"/>
</dbReference>
<keyword evidence="7" id="KW-1185">Reference proteome</keyword>
<dbReference type="InterPro" id="IPR036388">
    <property type="entry name" value="WH-like_DNA-bd_sf"/>
</dbReference>
<dbReference type="Proteomes" id="UP000008466">
    <property type="component" value="Chromosome"/>
</dbReference>
<dbReference type="KEGG" id="sbu:SpiBuddy_1088"/>
<dbReference type="HOGENOM" id="CLU_039613_6_1_12"/>
<evidence type="ECO:0000259" key="5">
    <source>
        <dbReference type="PROSITE" id="PS50931"/>
    </source>
</evidence>
<dbReference type="PANTHER" id="PTHR30126">
    <property type="entry name" value="HTH-TYPE TRANSCRIPTIONAL REGULATOR"/>
    <property type="match status" value="1"/>
</dbReference>
<dbReference type="RefSeq" id="WP_013606764.1">
    <property type="nucleotide sequence ID" value="NC_015152.1"/>
</dbReference>
<evidence type="ECO:0000256" key="3">
    <source>
        <dbReference type="ARBA" id="ARBA00023125"/>
    </source>
</evidence>
<dbReference type="Pfam" id="PF00126">
    <property type="entry name" value="HTH_1"/>
    <property type="match status" value="1"/>
</dbReference>
<dbReference type="InterPro" id="IPR036390">
    <property type="entry name" value="WH_DNA-bd_sf"/>
</dbReference>
<dbReference type="Gene3D" id="1.10.10.10">
    <property type="entry name" value="Winged helix-like DNA-binding domain superfamily/Winged helix DNA-binding domain"/>
    <property type="match status" value="1"/>
</dbReference>
<evidence type="ECO:0000313" key="6">
    <source>
        <dbReference type="EMBL" id="ADY12913.1"/>
    </source>
</evidence>